<proteinExistence type="predicted"/>
<feature type="region of interest" description="Disordered" evidence="1">
    <location>
        <begin position="35"/>
        <end position="57"/>
    </location>
</feature>
<dbReference type="Proteomes" id="UP000289775">
    <property type="component" value="Unassembled WGS sequence"/>
</dbReference>
<accession>A0A444WDB7</accession>
<organism evidence="2 3">
    <name type="scientific">Flavobacterium beibuense</name>
    <dbReference type="NCBI Taxonomy" id="657326"/>
    <lineage>
        <taxon>Bacteria</taxon>
        <taxon>Pseudomonadati</taxon>
        <taxon>Bacteroidota</taxon>
        <taxon>Flavobacteriia</taxon>
        <taxon>Flavobacteriales</taxon>
        <taxon>Flavobacteriaceae</taxon>
        <taxon>Flavobacterium</taxon>
    </lineage>
</organism>
<reference evidence="2 3" key="1">
    <citation type="submission" date="2014-12" db="EMBL/GenBank/DDBJ databases">
        <title>Genome sequence of Flavobacterium beibuense RSKm HC5.</title>
        <authorList>
            <person name="Kim J.F."/>
            <person name="Song J.Y."/>
            <person name="Kwak M.-J."/>
            <person name="Lee S.-W."/>
        </authorList>
    </citation>
    <scope>NUCLEOTIDE SEQUENCE [LARGE SCALE GENOMIC DNA]</scope>
    <source>
        <strain evidence="2 3">RSKm HC5</strain>
    </source>
</reference>
<dbReference type="EMBL" id="JUIW01000004">
    <property type="protein sequence ID" value="RYJ43818.1"/>
    <property type="molecule type" value="Genomic_DNA"/>
</dbReference>
<name>A0A444WDB7_9FLAO</name>
<keyword evidence="3" id="KW-1185">Reference proteome</keyword>
<dbReference type="OrthoDB" id="1323375at2"/>
<sequence>MKRTVFAICCSLIITTGAYSQNKLDKSKNELNQKDINTVTPVSQSSSSSSGSSSSGGDGSILLELLGKIALFTVGMATVGHYGIENHLHHELTEYPYYIPEHGNYFDPFFQENGNINNFRFDVKDKFLYNNGNLFGNHLEAKLSPFQYLYIKADYYQLFEFQEHSSDNLSLFYFNLGYDRIRLKRFNLGWTLGASYIANDVNKFGFSFGANAEYFCKRNISFLAGAKWSFINEKPVNAFEIEGRFHRKNYFISVGFEHLDIATPNYNFATLGGGIYL</sequence>
<comment type="caution">
    <text evidence="2">The sequence shown here is derived from an EMBL/GenBank/DDBJ whole genome shotgun (WGS) entry which is preliminary data.</text>
</comment>
<gene>
    <name evidence="2" type="ORF">NU09_1326</name>
</gene>
<evidence type="ECO:0000313" key="3">
    <source>
        <dbReference type="Proteomes" id="UP000289775"/>
    </source>
</evidence>
<dbReference type="AlphaFoldDB" id="A0A444WDB7"/>
<protein>
    <submittedName>
        <fullName evidence="2">Uncharacterized protein</fullName>
    </submittedName>
</protein>
<feature type="compositionally biased region" description="Low complexity" evidence="1">
    <location>
        <begin position="43"/>
        <end position="53"/>
    </location>
</feature>
<evidence type="ECO:0000313" key="2">
    <source>
        <dbReference type="EMBL" id="RYJ43818.1"/>
    </source>
</evidence>
<evidence type="ECO:0000256" key="1">
    <source>
        <dbReference type="SAM" id="MobiDB-lite"/>
    </source>
</evidence>
<dbReference type="RefSeq" id="WP_129750478.1">
    <property type="nucleotide sequence ID" value="NZ_JUIW01000004.1"/>
</dbReference>